<dbReference type="SUPFAM" id="SSF52025">
    <property type="entry name" value="PA domain"/>
    <property type="match status" value="1"/>
</dbReference>
<reference evidence="23 24" key="1">
    <citation type="submission" date="2016-05" db="EMBL/GenBank/DDBJ databases">
        <title>Genome sequencing reveals origins of a unique bacterial endosymbiosis in the earliest lineages of terrestrial Fungi.</title>
        <authorList>
            <consortium name="DOE Joint Genome Institute"/>
            <person name="Uehling J."/>
            <person name="Gryganskyi A."/>
            <person name="Hameed K."/>
            <person name="Tschaplinski T."/>
            <person name="Misztal P."/>
            <person name="Wu S."/>
            <person name="Desiro A."/>
            <person name="Vande Pol N."/>
            <person name="Du Z.-Y."/>
            <person name="Zienkiewicz A."/>
            <person name="Zienkiewicz K."/>
            <person name="Morin E."/>
            <person name="Tisserant E."/>
            <person name="Splivallo R."/>
            <person name="Hainaut M."/>
            <person name="Henrissat B."/>
            <person name="Ohm R."/>
            <person name="Kuo A."/>
            <person name="Yan J."/>
            <person name="Lipzen A."/>
            <person name="Nolan M."/>
            <person name="Labutti K."/>
            <person name="Barry K."/>
            <person name="Goldstein A."/>
            <person name="Labbe J."/>
            <person name="Schadt C."/>
            <person name="Tuskan G."/>
            <person name="Grigoriev I."/>
            <person name="Martin F."/>
            <person name="Vilgalys R."/>
            <person name="Bonito G."/>
        </authorList>
    </citation>
    <scope>NUCLEOTIDE SEQUENCE [LARGE SCALE GENOMIC DNA]</scope>
    <source>
        <strain evidence="23 24">AG-77</strain>
    </source>
</reference>
<protein>
    <recommendedName>
        <fullName evidence="19">Peptide hydrolase</fullName>
        <ecNumber evidence="19">3.4.-.-</ecNumber>
    </recommendedName>
</protein>
<dbReference type="AlphaFoldDB" id="A0A197JH40"/>
<dbReference type="Gene3D" id="3.50.30.30">
    <property type="match status" value="1"/>
</dbReference>
<evidence type="ECO:0000256" key="2">
    <source>
        <dbReference type="ARBA" id="ARBA00004371"/>
    </source>
</evidence>
<evidence type="ECO:0000256" key="21">
    <source>
        <dbReference type="SAM" id="Phobius"/>
    </source>
</evidence>
<dbReference type="GO" id="GO:0005794">
    <property type="term" value="C:Golgi apparatus"/>
    <property type="evidence" value="ECO:0007669"/>
    <property type="project" value="UniProtKB-SubCell"/>
</dbReference>
<keyword evidence="10 19" id="KW-0378">Hydrolase</keyword>
<keyword evidence="21" id="KW-0812">Transmembrane</keyword>
<feature type="compositionally biased region" description="Low complexity" evidence="20">
    <location>
        <begin position="11"/>
        <end position="29"/>
    </location>
</feature>
<evidence type="ECO:0000256" key="7">
    <source>
        <dbReference type="ARBA" id="ARBA00022670"/>
    </source>
</evidence>
<evidence type="ECO:0000256" key="5">
    <source>
        <dbReference type="ARBA" id="ARBA00022525"/>
    </source>
</evidence>
<keyword evidence="14" id="KW-0482">Metalloprotease</keyword>
<dbReference type="PANTHER" id="PTHR12053">
    <property type="entry name" value="PROTEASE FAMILY M28 PLASMA GLUTAMATE CARBOXYPEPTIDASE-RELATED"/>
    <property type="match status" value="1"/>
</dbReference>
<feature type="region of interest" description="Disordered" evidence="20">
    <location>
        <begin position="80"/>
        <end position="100"/>
    </location>
</feature>
<evidence type="ECO:0000256" key="17">
    <source>
        <dbReference type="ARBA" id="ARBA00023228"/>
    </source>
</evidence>
<evidence type="ECO:0000256" key="15">
    <source>
        <dbReference type="ARBA" id="ARBA00023145"/>
    </source>
</evidence>
<dbReference type="EC" id="3.4.-.-" evidence="19"/>
<dbReference type="GO" id="GO:0006508">
    <property type="term" value="P:proteolysis"/>
    <property type="evidence" value="ECO:0007669"/>
    <property type="project" value="UniProtKB-KW"/>
</dbReference>
<dbReference type="GO" id="GO:0005615">
    <property type="term" value="C:extracellular space"/>
    <property type="evidence" value="ECO:0007669"/>
    <property type="project" value="TreeGrafter"/>
</dbReference>
<dbReference type="STRING" id="1314771.A0A197JH40"/>
<accession>A0A197JH40</accession>
<keyword evidence="15" id="KW-0865">Zymogen</keyword>
<keyword evidence="17" id="KW-0458">Lysosome</keyword>
<evidence type="ECO:0000256" key="1">
    <source>
        <dbReference type="ARBA" id="ARBA00004240"/>
    </source>
</evidence>
<comment type="similarity">
    <text evidence="19">Belongs to the peptidase M28 family.</text>
</comment>
<proteinExistence type="inferred from homology"/>
<dbReference type="InterPro" id="IPR046450">
    <property type="entry name" value="PA_dom_sf"/>
</dbReference>
<dbReference type="EMBL" id="KV442097">
    <property type="protein sequence ID" value="OAQ24308.1"/>
    <property type="molecule type" value="Genomic_DNA"/>
</dbReference>
<feature type="compositionally biased region" description="Basic residues" evidence="20">
    <location>
        <begin position="86"/>
        <end position="97"/>
    </location>
</feature>
<evidence type="ECO:0000256" key="13">
    <source>
        <dbReference type="ARBA" id="ARBA00023034"/>
    </source>
</evidence>
<feature type="region of interest" description="Disordered" evidence="20">
    <location>
        <begin position="536"/>
        <end position="586"/>
    </location>
</feature>
<evidence type="ECO:0000256" key="4">
    <source>
        <dbReference type="ARBA" id="ARBA00004613"/>
    </source>
</evidence>
<feature type="domain" description="Peptidase M28" evidence="22">
    <location>
        <begin position="351"/>
        <end position="620"/>
    </location>
</feature>
<evidence type="ECO:0000256" key="16">
    <source>
        <dbReference type="ARBA" id="ARBA00023180"/>
    </source>
</evidence>
<keyword evidence="21" id="KW-1133">Transmembrane helix</keyword>
<evidence type="ECO:0000256" key="14">
    <source>
        <dbReference type="ARBA" id="ARBA00023049"/>
    </source>
</evidence>
<keyword evidence="7 19" id="KW-0645">Protease</keyword>
<evidence type="ECO:0000256" key="11">
    <source>
        <dbReference type="ARBA" id="ARBA00022824"/>
    </source>
</evidence>
<keyword evidence="12 19" id="KW-0862">Zinc</keyword>
<feature type="transmembrane region" description="Helical" evidence="21">
    <location>
        <begin position="51"/>
        <end position="69"/>
    </location>
</feature>
<evidence type="ECO:0000256" key="3">
    <source>
        <dbReference type="ARBA" id="ARBA00004555"/>
    </source>
</evidence>
<dbReference type="InterPro" id="IPR007484">
    <property type="entry name" value="Peptidase_M28"/>
</dbReference>
<feature type="region of interest" description="Disordered" evidence="20">
    <location>
        <begin position="1"/>
        <end position="33"/>
    </location>
</feature>
<keyword evidence="6" id="KW-0121">Carboxypeptidase</keyword>
<evidence type="ECO:0000256" key="19">
    <source>
        <dbReference type="RuleBase" id="RU361240"/>
    </source>
</evidence>
<evidence type="ECO:0000313" key="24">
    <source>
        <dbReference type="Proteomes" id="UP000078512"/>
    </source>
</evidence>
<keyword evidence="8 19" id="KW-0479">Metal-binding</keyword>
<evidence type="ECO:0000313" key="23">
    <source>
        <dbReference type="EMBL" id="OAQ24308.1"/>
    </source>
</evidence>
<dbReference type="Proteomes" id="UP000078512">
    <property type="component" value="Unassembled WGS sequence"/>
</dbReference>
<comment type="subcellular location">
    <subcellularLocation>
        <location evidence="1">Endoplasmic reticulum</location>
    </subcellularLocation>
    <subcellularLocation>
        <location evidence="3">Golgi apparatus</location>
    </subcellularLocation>
    <subcellularLocation>
        <location evidence="2">Lysosome</location>
    </subcellularLocation>
    <subcellularLocation>
        <location evidence="4">Secreted</location>
    </subcellularLocation>
</comment>
<dbReference type="GO" id="GO:0046872">
    <property type="term" value="F:metal ion binding"/>
    <property type="evidence" value="ECO:0007669"/>
    <property type="project" value="UniProtKB-KW"/>
</dbReference>
<evidence type="ECO:0000256" key="6">
    <source>
        <dbReference type="ARBA" id="ARBA00022645"/>
    </source>
</evidence>
<dbReference type="GO" id="GO:0043171">
    <property type="term" value="P:peptide catabolic process"/>
    <property type="evidence" value="ECO:0007669"/>
    <property type="project" value="TreeGrafter"/>
</dbReference>
<feature type="compositionally biased region" description="Basic residues" evidence="20">
    <location>
        <begin position="559"/>
        <end position="579"/>
    </location>
</feature>
<keyword evidence="9" id="KW-0732">Signal</keyword>
<keyword evidence="24" id="KW-1185">Reference proteome</keyword>
<dbReference type="OrthoDB" id="10013407at2759"/>
<evidence type="ECO:0000256" key="18">
    <source>
        <dbReference type="ARBA" id="ARBA00025833"/>
    </source>
</evidence>
<dbReference type="Gene3D" id="3.40.630.10">
    <property type="entry name" value="Zn peptidases"/>
    <property type="match status" value="1"/>
</dbReference>
<dbReference type="SUPFAM" id="SSF53187">
    <property type="entry name" value="Zn-dependent exopeptidases"/>
    <property type="match status" value="1"/>
</dbReference>
<keyword evidence="13" id="KW-0333">Golgi apparatus</keyword>
<keyword evidence="16" id="KW-0325">Glycoprotein</keyword>
<dbReference type="GO" id="GO:0004180">
    <property type="term" value="F:carboxypeptidase activity"/>
    <property type="evidence" value="ECO:0007669"/>
    <property type="project" value="UniProtKB-KW"/>
</dbReference>
<evidence type="ECO:0000259" key="22">
    <source>
        <dbReference type="Pfam" id="PF04389"/>
    </source>
</evidence>
<evidence type="ECO:0000256" key="10">
    <source>
        <dbReference type="ARBA" id="ARBA00022801"/>
    </source>
</evidence>
<dbReference type="PANTHER" id="PTHR12053:SF3">
    <property type="entry name" value="CARBOXYPEPTIDASE Q"/>
    <property type="match status" value="1"/>
</dbReference>
<dbReference type="InterPro" id="IPR039866">
    <property type="entry name" value="CPQ"/>
</dbReference>
<evidence type="ECO:0000256" key="9">
    <source>
        <dbReference type="ARBA" id="ARBA00022729"/>
    </source>
</evidence>
<keyword evidence="21" id="KW-0472">Membrane</keyword>
<comment type="subunit">
    <text evidence="18">Homodimer. The monomeric form is inactive while the homodimer is active.</text>
</comment>
<gene>
    <name evidence="23" type="ORF">K457DRAFT_142072</name>
</gene>
<name>A0A197JH40_9FUNG</name>
<dbReference type="Pfam" id="PF04389">
    <property type="entry name" value="Peptidase_M28"/>
    <property type="match status" value="1"/>
</dbReference>
<keyword evidence="5" id="KW-0964">Secreted</keyword>
<evidence type="ECO:0000256" key="12">
    <source>
        <dbReference type="ARBA" id="ARBA00022833"/>
    </source>
</evidence>
<evidence type="ECO:0000256" key="20">
    <source>
        <dbReference type="SAM" id="MobiDB-lite"/>
    </source>
</evidence>
<evidence type="ECO:0000256" key="8">
    <source>
        <dbReference type="ARBA" id="ARBA00022723"/>
    </source>
</evidence>
<sequence length="633" mass="70836">MSEKQHYSLLPTAANPAATPNTNTNTNNTSSSKDTTAIDATIHRRRLRIGFFKLCLVAVAFYTLFWMPLDDDSHDDDNILNERSSSRHHAAQKAHLKSRNEHHNRYLAKKYGFEKHMNAAVEQIVEGTLESNIVWDRLAEMTDTYGPRIVGSDALEKSIDWIVGKVKADNLSVTTEDVVVDYWQRNQESLHFLSPTRGPVKMHILGLGYSVATPDPVNGLTAEVLVVQSKEELDQLGEAGEVKGKIVVWNRRFDSYDTSFMYRLEGAVWAEKHGAVAALVRALGPFSLQTPHTGGSIAAKIPTASISAEDADLLERSLKRHQQDTEQYPDWPKVKLVMGATTDLDARVSRNIIVELKGREKPDEVVVLGGHIDSWDVGSGAVDDGIGCFIAWETIRQLSRLDQPPRRTVRVVFWTSEENTSVGGVVYAKNHPESTDSRHVFAFESDTGVFDPYGIGFTPSQTQRNLLRDPKSITPMDYLTAAGEYFLGSREDLGYPGAGRHVLPNGGGADIEPLCEKGVACAHFMPADPFPLPYSTSPYALTKPPLEQDDDEPEEHPQHHGKHDRNHLHRRHRHHRHHYHPEEVPRRPVDSGYFYYHHTEADTMGAFTPDQAKQSAAVMAVWTYIAAESDIEF</sequence>
<dbReference type="GO" id="GO:0070573">
    <property type="term" value="F:metallodipeptidase activity"/>
    <property type="evidence" value="ECO:0007669"/>
    <property type="project" value="InterPro"/>
</dbReference>
<organism evidence="23 24">
    <name type="scientific">Linnemannia elongata AG-77</name>
    <dbReference type="NCBI Taxonomy" id="1314771"/>
    <lineage>
        <taxon>Eukaryota</taxon>
        <taxon>Fungi</taxon>
        <taxon>Fungi incertae sedis</taxon>
        <taxon>Mucoromycota</taxon>
        <taxon>Mortierellomycotina</taxon>
        <taxon>Mortierellomycetes</taxon>
        <taxon>Mortierellales</taxon>
        <taxon>Mortierellaceae</taxon>
        <taxon>Linnemannia</taxon>
    </lineage>
</organism>
<dbReference type="GO" id="GO:0005783">
    <property type="term" value="C:endoplasmic reticulum"/>
    <property type="evidence" value="ECO:0007669"/>
    <property type="project" value="UniProtKB-SubCell"/>
</dbReference>
<keyword evidence="11" id="KW-0256">Endoplasmic reticulum</keyword>